<evidence type="ECO:0000256" key="1">
    <source>
        <dbReference type="SAM" id="MobiDB-lite"/>
    </source>
</evidence>
<dbReference type="SUPFAM" id="SSF74653">
    <property type="entry name" value="TolA/TonB C-terminal domain"/>
    <property type="match status" value="1"/>
</dbReference>
<dbReference type="GO" id="GO:0016020">
    <property type="term" value="C:membrane"/>
    <property type="evidence" value="ECO:0007669"/>
    <property type="project" value="InterPro"/>
</dbReference>
<proteinExistence type="predicted"/>
<evidence type="ECO:0008006" key="3">
    <source>
        <dbReference type="Google" id="ProtNLM"/>
    </source>
</evidence>
<dbReference type="GO" id="GO:0019534">
    <property type="term" value="F:toxin transmembrane transporter activity"/>
    <property type="evidence" value="ECO:0007669"/>
    <property type="project" value="InterPro"/>
</dbReference>
<accession>A0A3B0XPU2</accession>
<sequence length="309" mass="36054">MHSSIFSQFKKHPFLFLLSLGLHLGVVAILAISMSDTAPPKMPAAEKVETVKAVVIDASVVEKEVQKFKQAEKRKREQQTTQKNKLDNAAKKARQQREKEEKRLTELKRKEKKRQKEMVKKEKIEREKKKQELAKLKQQQKELEKKRQQEQQKLAAIEKKREAQEEADRKKKLVAQAEAKRKADAAEAEKRRKVQEAEMRQQMLEEERRLVKQSAENQKLLVQYIYQIQKKVELNWNAPASMTSGWSCEIMVEQNRFGEVQNVQMKQCSGSDAFKSTVERAVRKASPLPEAPNNDVFEKKLKFTFRPDV</sequence>
<dbReference type="NCBIfam" id="TIGR02794">
    <property type="entry name" value="tolA_full"/>
    <property type="match status" value="1"/>
</dbReference>
<dbReference type="Gene3D" id="3.30.1150.10">
    <property type="match status" value="1"/>
</dbReference>
<dbReference type="GO" id="GO:0043213">
    <property type="term" value="P:bacteriocin transport"/>
    <property type="evidence" value="ECO:0007669"/>
    <property type="project" value="InterPro"/>
</dbReference>
<feature type="compositionally biased region" description="Basic and acidic residues" evidence="1">
    <location>
        <begin position="67"/>
        <end position="169"/>
    </location>
</feature>
<dbReference type="AlphaFoldDB" id="A0A3B0XPU2"/>
<dbReference type="Pfam" id="PF13103">
    <property type="entry name" value="TonB_2"/>
    <property type="match status" value="1"/>
</dbReference>
<name>A0A3B0XPU2_9ZZZZ</name>
<gene>
    <name evidence="2" type="ORF">MNBD_GAMMA10-950</name>
</gene>
<feature type="region of interest" description="Disordered" evidence="1">
    <location>
        <begin position="67"/>
        <end position="200"/>
    </location>
</feature>
<protein>
    <recommendedName>
        <fullName evidence="3">TolA protein</fullName>
    </recommendedName>
</protein>
<organism evidence="2">
    <name type="scientific">hydrothermal vent metagenome</name>
    <dbReference type="NCBI Taxonomy" id="652676"/>
    <lineage>
        <taxon>unclassified sequences</taxon>
        <taxon>metagenomes</taxon>
        <taxon>ecological metagenomes</taxon>
    </lineage>
</organism>
<dbReference type="EMBL" id="UOFJ01000170">
    <property type="protein sequence ID" value="VAW65212.1"/>
    <property type="molecule type" value="Genomic_DNA"/>
</dbReference>
<feature type="compositionally biased region" description="Basic and acidic residues" evidence="1">
    <location>
        <begin position="178"/>
        <end position="200"/>
    </location>
</feature>
<reference evidence="2" key="1">
    <citation type="submission" date="2018-06" db="EMBL/GenBank/DDBJ databases">
        <authorList>
            <person name="Zhirakovskaya E."/>
        </authorList>
    </citation>
    <scope>NUCLEOTIDE SEQUENCE</scope>
</reference>
<evidence type="ECO:0000313" key="2">
    <source>
        <dbReference type="EMBL" id="VAW65212.1"/>
    </source>
</evidence>
<dbReference type="InterPro" id="IPR014161">
    <property type="entry name" value="Tol-Pal_TolA"/>
</dbReference>